<sequence>MRAAEKISPLIDSVASKAGKGRAPKLLEPFSRLLYRRGVPEDLEAYSADALAALAREAFGFLKERKPGRHKLRLYNPEEGAPGGLGEITVIEIANDDMPFLVDSTLGLLSERGHNIALVLHPILAVERSPKGELTGLDDGAAVVSDHFSRESFIHIHISRLGLESDRTSLEADIDSMLKDVRTVVLDWPGMRDRLDRAVTDYQANPPAVAVEELSESIQFLQWLLDDHFTFLGMREYTFEGGPGHGQLKAVKGSGLGILRDPKVQVLRRGRELVEITPEVREFLNEPAPLIITKANVRATVHRRSHMDYIGIKQFSDDGQLMGELRLVGLFTSAAYTRSPRYIPMLRRKVGHVIASSGFKPDGHSGKALQNVLETFPRDELFQIDTETLTETALGILQLEERPRTRMFVRRDKFDRFVSVLVYVPRDRYTTDVRRRIGDLLASAYDGRVSAFFPAFPEGSLVRVHYILGRYEGETPSPDVAELEAQATEIVRTWDDRLTEAVQTECTPELADSFIGRYRGAFSAAYQEAFPPSQAVADILQMERLSDDGDIAVELHPGDEEDGDAAVNLKLYHLGEPIALSDRLPILENMGFRSIDERTYRITRAGADGAAEAVVLHEVTLKPIDGQPIDLDAVGGLVNDGFAAVWTRQAENDGYNTLLPREGLAWREAALLRACSKYLRQAAVPYSGDYMAATLTKYPDLARKLLELFEARFDPAFPKAKAKGADAGRDAAMKTILDRIDEVLASVPSLDEDRIVRRFANLVMAMTRTNYYQRDAEGGLRPTISFKIDSRKVDGLPDPKPFAEIFVYAPDVEGVHLRGGKIARGGLRWSDRPEDFRTEVLGLAKAQNVKNAVIVPVGAKGGFVAKRLPQGGTREEILAEGVRCYRLFVSSMLDITDNLDGDTVVRPEGVVRHDGDDPYLVVAADKGTATFSDIANEISTAHDFWLDDAFASGGSAGYDHKKMGITARGAWEAVKRHFREMDIDIQTTPFTVLGVGDMSGDVFGNGMLLSKATKLVAAFDHRDIFIDPDPDPVLSWQERQRLFELPRSSWQDYSHDLISEGGGVFSRQAKSVPLSAQIRALTGLKGNSAAPNEVIRALLKAKVDLIWFGGIGTYIRGDEETDADVGDRANDAIRIAASGIGAKVIGEGANLGLTQRARVAFGLRGGRVNSDAVDNSAGVNSSDIEVNIKIALGAAEAAGTLKRPARNKLLAAMTEEVGDLVLRNNYLQTLCLSLSEKRALEELGFHERLMRALERKGLLDRELEFLPNDRTLKARAAQGTGLTRPELAVLMAYAKIVLFDQLVASGVPDDPYLARELRRYFPTRLDKRHGGEIEGHRLRREIISTMLANSMINRGGPAFVSRLQDETGVGVAPIAAAYAVARDSFGFTELNALVDGLDNRVPSGLQTDLYLELQALLRSQTLWFLRNASLEGGLDRVVRHYRQGLAALHKALPDVLPEESGAGWSSRIATLQEAGMEAEEARRLAGLSYLSRGPDIVLVAGRAKRPVEEVARGFFALGDRLMIDRIAASAAAMEVTDYYDRLAINRTMDGILATHRTLVAEMIAEAKSKEDAWQMWSDAHSGAIGRTCEAVSELLSGGTMTLARLAVASSHLQDLSAELAK</sequence>
<dbReference type="EMBL" id="CP058214">
    <property type="protein sequence ID" value="QPC43284.1"/>
    <property type="molecule type" value="Genomic_DNA"/>
</dbReference>
<dbReference type="GO" id="GO:0004352">
    <property type="term" value="F:glutamate dehydrogenase (NAD+) activity"/>
    <property type="evidence" value="ECO:0007669"/>
    <property type="project" value="InterPro"/>
</dbReference>
<reference evidence="7 8" key="1">
    <citation type="submission" date="2020-06" db="EMBL/GenBank/DDBJ databases">
        <title>Genome sequence of 2 isolates from Red Sea Mangroves.</title>
        <authorList>
            <person name="Sefrji F."/>
            <person name="Michoud G."/>
            <person name="Merlino G."/>
            <person name="Daffonchio D."/>
        </authorList>
    </citation>
    <scope>NUCLEOTIDE SEQUENCE [LARGE SCALE GENOMIC DNA]</scope>
    <source>
        <strain evidence="7 8">R1DC25</strain>
    </source>
</reference>
<evidence type="ECO:0000259" key="6">
    <source>
        <dbReference type="Pfam" id="PF21077"/>
    </source>
</evidence>
<feature type="domain" description="NAD-glutamate dehydrogenase catalytic" evidence="2">
    <location>
        <begin position="740"/>
        <end position="1234"/>
    </location>
</feature>
<evidence type="ECO:0000313" key="8">
    <source>
        <dbReference type="Proteomes" id="UP000593594"/>
    </source>
</evidence>
<proteinExistence type="predicted"/>
<feature type="domain" description="NAD-glutamate dehydrogenase N-terminal ACT1" evidence="4">
    <location>
        <begin position="30"/>
        <end position="173"/>
    </location>
</feature>
<dbReference type="InterPro" id="IPR007780">
    <property type="entry name" value="NAD_Glu_DH_bac"/>
</dbReference>
<name>A0A7S8C4K4_9HYPH</name>
<dbReference type="Pfam" id="PF21079">
    <property type="entry name" value="GDH_HM2"/>
    <property type="match status" value="1"/>
</dbReference>
<dbReference type="InterPro" id="IPR049064">
    <property type="entry name" value="NAD_Glu_DH_ACT3"/>
</dbReference>
<evidence type="ECO:0000259" key="3">
    <source>
        <dbReference type="Pfam" id="PF21074"/>
    </source>
</evidence>
<dbReference type="RefSeq" id="WP_213160646.1">
    <property type="nucleotide sequence ID" value="NZ_CP058214.1"/>
</dbReference>
<dbReference type="Pfam" id="PF21074">
    <property type="entry name" value="GDH_C"/>
    <property type="match status" value="1"/>
</dbReference>
<dbReference type="InterPro" id="IPR046346">
    <property type="entry name" value="Aminoacid_DH-like_N_sf"/>
</dbReference>
<feature type="domain" description="NAD-glutamate dehydrogenase ACT3" evidence="6">
    <location>
        <begin position="551"/>
        <end position="633"/>
    </location>
</feature>
<dbReference type="Pfam" id="PF21077">
    <property type="entry name" value="GDH_ACT3"/>
    <property type="match status" value="1"/>
</dbReference>
<evidence type="ECO:0000256" key="1">
    <source>
        <dbReference type="ARBA" id="ARBA00023002"/>
    </source>
</evidence>
<dbReference type="InterPro" id="IPR049056">
    <property type="entry name" value="NAD_Glu_DH_HM3"/>
</dbReference>
<dbReference type="Gene3D" id="3.40.50.720">
    <property type="entry name" value="NAD(P)-binding Rossmann-like Domain"/>
    <property type="match status" value="1"/>
</dbReference>
<dbReference type="Pfam" id="PF21075">
    <property type="entry name" value="GDH_ACT1"/>
    <property type="match status" value="1"/>
</dbReference>
<feature type="domain" description="NAD-specific glutamate dehydrogenase C-terminal" evidence="3">
    <location>
        <begin position="1279"/>
        <end position="1613"/>
    </location>
</feature>
<evidence type="ECO:0000259" key="5">
    <source>
        <dbReference type="Pfam" id="PF21076"/>
    </source>
</evidence>
<dbReference type="KEGG" id="kmn:HW532_11615"/>
<organism evidence="7 8">
    <name type="scientific">Kaustia mangrovi</name>
    <dbReference type="NCBI Taxonomy" id="2593653"/>
    <lineage>
        <taxon>Bacteria</taxon>
        <taxon>Pseudomonadati</taxon>
        <taxon>Pseudomonadota</taxon>
        <taxon>Alphaproteobacteria</taxon>
        <taxon>Hyphomicrobiales</taxon>
        <taxon>Parvibaculaceae</taxon>
        <taxon>Kaustia</taxon>
    </lineage>
</organism>
<keyword evidence="8" id="KW-1185">Reference proteome</keyword>
<dbReference type="InterPro" id="IPR028971">
    <property type="entry name" value="NAD-GDH_cat"/>
</dbReference>
<keyword evidence="1" id="KW-0560">Oxidoreductase</keyword>
<dbReference type="PANTHER" id="PTHR43403">
    <property type="entry name" value="NAD-SPECIFIC GLUTAMATE DEHYDROGENASE"/>
    <property type="match status" value="1"/>
</dbReference>
<feature type="domain" description="NAD-glutamate dehydrogenase ACT2" evidence="5">
    <location>
        <begin position="406"/>
        <end position="495"/>
    </location>
</feature>
<dbReference type="SUPFAM" id="SSF53223">
    <property type="entry name" value="Aminoacid dehydrogenase-like, N-terminal domain"/>
    <property type="match status" value="1"/>
</dbReference>
<dbReference type="GO" id="GO:0006538">
    <property type="term" value="P:L-glutamate catabolic process"/>
    <property type="evidence" value="ECO:0007669"/>
    <property type="project" value="InterPro"/>
</dbReference>
<dbReference type="InterPro" id="IPR049062">
    <property type="entry name" value="NAD_Glu_DH_ACT2"/>
</dbReference>
<dbReference type="InterPro" id="IPR024727">
    <property type="entry name" value="NAD_Glu_DH_N_ACT1"/>
</dbReference>
<dbReference type="Pfam" id="PF21076">
    <property type="entry name" value="GDH_ACT2"/>
    <property type="match status" value="1"/>
</dbReference>
<dbReference type="Pfam" id="PF21078">
    <property type="entry name" value="GDH_HM3"/>
    <property type="match status" value="1"/>
</dbReference>
<dbReference type="Pfam" id="PF05088">
    <property type="entry name" value="Bac_GDH_CD"/>
    <property type="match status" value="1"/>
</dbReference>
<dbReference type="GO" id="GO:0004069">
    <property type="term" value="F:L-aspartate:2-oxoglutarate aminotransferase activity"/>
    <property type="evidence" value="ECO:0007669"/>
    <property type="project" value="InterPro"/>
</dbReference>
<evidence type="ECO:0000259" key="2">
    <source>
        <dbReference type="Pfam" id="PF05088"/>
    </source>
</evidence>
<gene>
    <name evidence="7" type="ORF">HW532_11615</name>
</gene>
<dbReference type="PIRSF" id="PIRSF036761">
    <property type="entry name" value="GDH_Mll4104"/>
    <property type="match status" value="1"/>
</dbReference>
<protein>
    <submittedName>
        <fullName evidence="7">NAD-glutamate dehydrogenase</fullName>
    </submittedName>
</protein>
<evidence type="ECO:0000259" key="4">
    <source>
        <dbReference type="Pfam" id="PF21075"/>
    </source>
</evidence>
<dbReference type="SUPFAM" id="SSF51735">
    <property type="entry name" value="NAD(P)-binding Rossmann-fold domains"/>
    <property type="match status" value="1"/>
</dbReference>
<dbReference type="Pfam" id="PF21073">
    <property type="entry name" value="GDH_HM1"/>
    <property type="match status" value="1"/>
</dbReference>
<dbReference type="Proteomes" id="UP000593594">
    <property type="component" value="Chromosome"/>
</dbReference>
<evidence type="ECO:0000313" key="7">
    <source>
        <dbReference type="EMBL" id="QPC43284.1"/>
    </source>
</evidence>
<dbReference type="InterPro" id="IPR036291">
    <property type="entry name" value="NAD(P)-bd_dom_sf"/>
</dbReference>
<dbReference type="InterPro" id="IPR049058">
    <property type="entry name" value="NAD_Glu_DH_HM2"/>
</dbReference>
<accession>A0A7S8C4K4</accession>
<dbReference type="InterPro" id="IPR048381">
    <property type="entry name" value="GDH_C"/>
</dbReference>
<dbReference type="InterPro" id="IPR049059">
    <property type="entry name" value="NAD_Glu_DH_HM1"/>
</dbReference>
<dbReference type="PANTHER" id="PTHR43403:SF1">
    <property type="entry name" value="NAD-SPECIFIC GLUTAMATE DEHYDROGENASE"/>
    <property type="match status" value="1"/>
</dbReference>